<sequence>MVFFAYDSLFARAIVDAVIKTTLLFCLIFNAAHGSDDLEYKIKAAYLYNFTKFISWPEKDSETFNLCIVGSDPFDGLLASLESKTALNKPIRVHRYEHAKQASGCHIVYFDKEQLPAEIANALPEGTLTVGSHAFFAETGGMIGFVLEEEKIRLHINLKALKRSGLGISAKLIEVSTLAEGDEHE</sequence>
<dbReference type="Pfam" id="PF13689">
    <property type="entry name" value="DUF4154"/>
    <property type="match status" value="1"/>
</dbReference>
<accession>A0ABY7GLQ7</accession>
<organism evidence="1 2">
    <name type="scientific">Methylomonas rapida</name>
    <dbReference type="NCBI Taxonomy" id="2963939"/>
    <lineage>
        <taxon>Bacteria</taxon>
        <taxon>Pseudomonadati</taxon>
        <taxon>Pseudomonadota</taxon>
        <taxon>Gammaproteobacteria</taxon>
        <taxon>Methylococcales</taxon>
        <taxon>Methylococcaceae</taxon>
        <taxon>Methylomonas</taxon>
    </lineage>
</organism>
<reference evidence="1" key="1">
    <citation type="submission" date="2022-11" db="EMBL/GenBank/DDBJ databases">
        <title>Methylomonas rapida sp. nov., Carotenoid-Producing Obligate Methanotrophs with High Growth Characteristics and Biotechnological Potential.</title>
        <authorList>
            <person name="Tikhonova E.N."/>
            <person name="Suleimanov R.Z."/>
            <person name="Miroshnikov K."/>
            <person name="Oshkin I.Y."/>
            <person name="Belova S.E."/>
            <person name="Danilova O.V."/>
            <person name="Ashikhmin A."/>
            <person name="Konopkin A."/>
            <person name="But S.Y."/>
            <person name="Khmelenina V.N."/>
            <person name="Kuznetsov N."/>
            <person name="Pimenov N.V."/>
            <person name="Dedysh S.N."/>
        </authorList>
    </citation>
    <scope>NUCLEOTIDE SEQUENCE</scope>
    <source>
        <strain evidence="1">MP1</strain>
    </source>
</reference>
<dbReference type="EMBL" id="CP113517">
    <property type="protein sequence ID" value="WAR45432.1"/>
    <property type="molecule type" value="Genomic_DNA"/>
</dbReference>
<evidence type="ECO:0000313" key="1">
    <source>
        <dbReference type="EMBL" id="WAR45432.1"/>
    </source>
</evidence>
<dbReference type="Proteomes" id="UP001162780">
    <property type="component" value="Chromosome"/>
</dbReference>
<keyword evidence="2" id="KW-1185">Reference proteome</keyword>
<evidence type="ECO:0000313" key="2">
    <source>
        <dbReference type="Proteomes" id="UP001162780"/>
    </source>
</evidence>
<dbReference type="RefSeq" id="WP_269022307.1">
    <property type="nucleotide sequence ID" value="NZ_CP113517.1"/>
</dbReference>
<proteinExistence type="predicted"/>
<name>A0ABY7GLQ7_9GAMM</name>
<dbReference type="InterPro" id="IPR025293">
    <property type="entry name" value="YfiR/HmsC-like"/>
</dbReference>
<gene>
    <name evidence="1" type="ORF">NM686_002670</name>
</gene>
<protein>
    <submittedName>
        <fullName evidence="1">YfiR family protein</fullName>
    </submittedName>
</protein>